<dbReference type="AlphaFoldDB" id="A0AAV6IYF3"/>
<gene>
    <name evidence="1" type="ORF">RHGRI_027488</name>
</gene>
<protein>
    <submittedName>
        <fullName evidence="1">Uncharacterized protein</fullName>
    </submittedName>
</protein>
<dbReference type="PANTHER" id="PTHR33103:SF19">
    <property type="entry name" value="OS09G0544700 PROTEIN"/>
    <property type="match status" value="1"/>
</dbReference>
<evidence type="ECO:0000313" key="1">
    <source>
        <dbReference type="EMBL" id="KAG5533313.1"/>
    </source>
</evidence>
<sequence>MATRRMNLPKKTRRMKAAVTVSLKLLIDTHAKRVLFAEAGEDFVDFLRYLLALPVGTMIRILNNRSMLGSLGEDLFSGIENQSLSDFYPPYFRSAAKKPSSTCFYMVMDDLTVKPMSTTLSSFALLNEFDGKEAGPIEERVVDVRLAEGLKLAKASLQSNMVLTSVFLGDRGHRMDA</sequence>
<dbReference type="Pfam" id="PF05056">
    <property type="entry name" value="DUF674"/>
    <property type="match status" value="2"/>
</dbReference>
<accession>A0AAV6IYF3</accession>
<dbReference type="PANTHER" id="PTHR33103">
    <property type="entry name" value="OS01G0153900 PROTEIN"/>
    <property type="match status" value="1"/>
</dbReference>
<organism evidence="1 2">
    <name type="scientific">Rhododendron griersonianum</name>
    <dbReference type="NCBI Taxonomy" id="479676"/>
    <lineage>
        <taxon>Eukaryota</taxon>
        <taxon>Viridiplantae</taxon>
        <taxon>Streptophyta</taxon>
        <taxon>Embryophyta</taxon>
        <taxon>Tracheophyta</taxon>
        <taxon>Spermatophyta</taxon>
        <taxon>Magnoliopsida</taxon>
        <taxon>eudicotyledons</taxon>
        <taxon>Gunneridae</taxon>
        <taxon>Pentapetalae</taxon>
        <taxon>asterids</taxon>
        <taxon>Ericales</taxon>
        <taxon>Ericaceae</taxon>
        <taxon>Ericoideae</taxon>
        <taxon>Rhodoreae</taxon>
        <taxon>Rhododendron</taxon>
    </lineage>
</organism>
<proteinExistence type="predicted"/>
<dbReference type="Proteomes" id="UP000823749">
    <property type="component" value="Chromosome 9"/>
</dbReference>
<dbReference type="InterPro" id="IPR007750">
    <property type="entry name" value="DUF674"/>
</dbReference>
<dbReference type="EMBL" id="JACTNZ010000009">
    <property type="protein sequence ID" value="KAG5533313.1"/>
    <property type="molecule type" value="Genomic_DNA"/>
</dbReference>
<reference evidence="1" key="1">
    <citation type="submission" date="2020-08" db="EMBL/GenBank/DDBJ databases">
        <title>Plant Genome Project.</title>
        <authorList>
            <person name="Zhang R.-G."/>
        </authorList>
    </citation>
    <scope>NUCLEOTIDE SEQUENCE</scope>
    <source>
        <strain evidence="1">WSP0</strain>
        <tissue evidence="1">Leaf</tissue>
    </source>
</reference>
<evidence type="ECO:0000313" key="2">
    <source>
        <dbReference type="Proteomes" id="UP000823749"/>
    </source>
</evidence>
<name>A0AAV6IYF3_9ERIC</name>
<keyword evidence="2" id="KW-1185">Reference proteome</keyword>
<comment type="caution">
    <text evidence="1">The sequence shown here is derived from an EMBL/GenBank/DDBJ whole genome shotgun (WGS) entry which is preliminary data.</text>
</comment>